<evidence type="ECO:0000313" key="2">
    <source>
        <dbReference type="Proteomes" id="UP000824037"/>
    </source>
</evidence>
<gene>
    <name evidence="1" type="ORF">H9815_08045</name>
</gene>
<dbReference type="AlphaFoldDB" id="A0A9D2EE80"/>
<dbReference type="PANTHER" id="PTHR38479">
    <property type="entry name" value="LMO0824 PROTEIN"/>
    <property type="match status" value="1"/>
</dbReference>
<name>A0A9D2EE80_9MICO</name>
<dbReference type="Proteomes" id="UP000824037">
    <property type="component" value="Unassembled WGS sequence"/>
</dbReference>
<sequence length="354" mass="38674">MAVNQEIALQRLVAQRLAGPRWDSPTEVVRHLGAVQAQDLRGALTSVALRVAGGTSAGVRAALDAGEIVRTWPMRGTLHFVPAEDAGWMMAIAGPRMDVSLRRRMAEFGFNDLDRAREQARQVAEKALAGTRGLPRAELAAHWAQAGLAPEPRAALLLLHVLCGTGELALGPMTGDDQLVVRLADWVPQPADRDPEAGLTEWVRRYALSHGPVTDRDTARWFGLPLGMVRPALTRAEGVEQVGIEGRTYYRDPALPDLLAEHRREARRLMLLPGFDEFMLGYTDRTFAVPPAQIDQLVPGGNGVFRATVVKTGKVLGFWRRGGTPDRPAVQVDPLAPLGPRTEASVRRAFERLP</sequence>
<reference evidence="1" key="2">
    <citation type="submission" date="2021-04" db="EMBL/GenBank/DDBJ databases">
        <authorList>
            <person name="Gilroy R."/>
        </authorList>
    </citation>
    <scope>NUCLEOTIDE SEQUENCE</scope>
    <source>
        <strain evidence="1">ChiGjej4B4-7305</strain>
    </source>
</reference>
<evidence type="ECO:0000313" key="1">
    <source>
        <dbReference type="EMBL" id="HIZ35715.1"/>
    </source>
</evidence>
<dbReference type="PANTHER" id="PTHR38479:SF2">
    <property type="entry name" value="WINGED HELIX DNA-BINDING DOMAIN-CONTAINING PROTEIN"/>
    <property type="match status" value="1"/>
</dbReference>
<protein>
    <submittedName>
        <fullName evidence="1">Winged helix DNA-binding domain-containing protein</fullName>
    </submittedName>
</protein>
<accession>A0A9D2EE80</accession>
<dbReference type="EMBL" id="DXBY01000137">
    <property type="protein sequence ID" value="HIZ35715.1"/>
    <property type="molecule type" value="Genomic_DNA"/>
</dbReference>
<keyword evidence="1" id="KW-0238">DNA-binding</keyword>
<organism evidence="1 2">
    <name type="scientific">Candidatus Ruania gallistercoris</name>
    <dbReference type="NCBI Taxonomy" id="2838746"/>
    <lineage>
        <taxon>Bacteria</taxon>
        <taxon>Bacillati</taxon>
        <taxon>Actinomycetota</taxon>
        <taxon>Actinomycetes</taxon>
        <taxon>Micrococcales</taxon>
        <taxon>Ruaniaceae</taxon>
        <taxon>Ruania</taxon>
    </lineage>
</organism>
<dbReference type="Pfam" id="PF06224">
    <property type="entry name" value="AlkZ-like"/>
    <property type="match status" value="1"/>
</dbReference>
<reference evidence="1" key="1">
    <citation type="journal article" date="2021" name="PeerJ">
        <title>Extensive microbial diversity within the chicken gut microbiome revealed by metagenomics and culture.</title>
        <authorList>
            <person name="Gilroy R."/>
            <person name="Ravi A."/>
            <person name="Getino M."/>
            <person name="Pursley I."/>
            <person name="Horton D.L."/>
            <person name="Alikhan N.F."/>
            <person name="Baker D."/>
            <person name="Gharbi K."/>
            <person name="Hall N."/>
            <person name="Watson M."/>
            <person name="Adriaenssens E.M."/>
            <person name="Foster-Nyarko E."/>
            <person name="Jarju S."/>
            <person name="Secka A."/>
            <person name="Antonio M."/>
            <person name="Oren A."/>
            <person name="Chaudhuri R.R."/>
            <person name="La Ragione R."/>
            <person name="Hildebrand F."/>
            <person name="Pallen M.J."/>
        </authorList>
    </citation>
    <scope>NUCLEOTIDE SEQUENCE</scope>
    <source>
        <strain evidence="1">ChiGjej4B4-7305</strain>
    </source>
</reference>
<comment type="caution">
    <text evidence="1">The sequence shown here is derived from an EMBL/GenBank/DDBJ whole genome shotgun (WGS) entry which is preliminary data.</text>
</comment>
<dbReference type="InterPro" id="IPR009351">
    <property type="entry name" value="AlkZ-like"/>
</dbReference>
<dbReference type="GO" id="GO:0003677">
    <property type="term" value="F:DNA binding"/>
    <property type="evidence" value="ECO:0007669"/>
    <property type="project" value="UniProtKB-KW"/>
</dbReference>
<proteinExistence type="predicted"/>